<sequence>MKRQKSTEPSQHRSKRTRTLFVCVGNACRSPMAEKDCPL</sequence>
<dbReference type="AlphaFoldDB" id="A0A7V8NUT7"/>
<reference evidence="2" key="1">
    <citation type="submission" date="2020-06" db="EMBL/GenBank/DDBJ databases">
        <title>Legume-microbial interactions unlock mineral nutrients during tropical forest succession.</title>
        <authorList>
            <person name="Epihov D.Z."/>
        </authorList>
    </citation>
    <scope>NUCLEOTIDE SEQUENCE [LARGE SCALE GENOMIC DNA]</scope>
    <source>
        <strain evidence="2">Pan2503</strain>
    </source>
</reference>
<protein>
    <recommendedName>
        <fullName evidence="1">Phosphotyrosine protein phosphatase I domain-containing protein</fullName>
    </recommendedName>
</protein>
<feature type="domain" description="Phosphotyrosine protein phosphatase I" evidence="1">
    <location>
        <begin position="20"/>
        <end position="35"/>
    </location>
</feature>
<dbReference type="InterPro" id="IPR023485">
    <property type="entry name" value="Ptyr_pPase"/>
</dbReference>
<keyword evidence="3" id="KW-1185">Reference proteome</keyword>
<dbReference type="EMBL" id="JACDQQ010002265">
    <property type="protein sequence ID" value="MBA0087950.1"/>
    <property type="molecule type" value="Genomic_DNA"/>
</dbReference>
<comment type="caution">
    <text evidence="2">The sequence shown here is derived from an EMBL/GenBank/DDBJ whole genome shotgun (WGS) entry which is preliminary data.</text>
</comment>
<evidence type="ECO:0000259" key="1">
    <source>
        <dbReference type="Pfam" id="PF01451"/>
    </source>
</evidence>
<dbReference type="Proteomes" id="UP000567293">
    <property type="component" value="Unassembled WGS sequence"/>
</dbReference>
<dbReference type="Pfam" id="PF01451">
    <property type="entry name" value="LMWPc"/>
    <property type="match status" value="1"/>
</dbReference>
<accession>A0A7V8NUT7</accession>
<evidence type="ECO:0000313" key="3">
    <source>
        <dbReference type="Proteomes" id="UP000567293"/>
    </source>
</evidence>
<name>A0A7V8NUT7_9BACT</name>
<dbReference type="InterPro" id="IPR036196">
    <property type="entry name" value="Ptyr_pPase_sf"/>
</dbReference>
<organism evidence="2 3">
    <name type="scientific">Candidatus Acidiferrum panamense</name>
    <dbReference type="NCBI Taxonomy" id="2741543"/>
    <lineage>
        <taxon>Bacteria</taxon>
        <taxon>Pseudomonadati</taxon>
        <taxon>Acidobacteriota</taxon>
        <taxon>Terriglobia</taxon>
        <taxon>Candidatus Acidiferrales</taxon>
        <taxon>Candidatus Acidiferrum</taxon>
    </lineage>
</organism>
<evidence type="ECO:0000313" key="2">
    <source>
        <dbReference type="EMBL" id="MBA0087950.1"/>
    </source>
</evidence>
<dbReference type="Gene3D" id="3.40.50.2300">
    <property type="match status" value="1"/>
</dbReference>
<gene>
    <name evidence="2" type="ORF">HRJ53_23435</name>
</gene>
<proteinExistence type="predicted"/>
<dbReference type="SUPFAM" id="SSF52788">
    <property type="entry name" value="Phosphotyrosine protein phosphatases I"/>
    <property type="match status" value="1"/>
</dbReference>